<name>A0A438DPZ4_VITVI</name>
<dbReference type="Proteomes" id="UP000288805">
    <property type="component" value="Unassembled WGS sequence"/>
</dbReference>
<evidence type="ECO:0000256" key="1">
    <source>
        <dbReference type="SAM" id="MobiDB-lite"/>
    </source>
</evidence>
<evidence type="ECO:0000313" key="2">
    <source>
        <dbReference type="EMBL" id="RVW37500.1"/>
    </source>
</evidence>
<gene>
    <name evidence="2" type="ORF">CK203_117103</name>
</gene>
<dbReference type="EMBL" id="QGNW01001535">
    <property type="protein sequence ID" value="RVW37500.1"/>
    <property type="molecule type" value="Genomic_DNA"/>
</dbReference>
<accession>A0A438DPZ4</accession>
<protein>
    <submittedName>
        <fullName evidence="2">Uncharacterized protein</fullName>
    </submittedName>
</protein>
<dbReference type="AlphaFoldDB" id="A0A438DPZ4"/>
<evidence type="ECO:0000313" key="3">
    <source>
        <dbReference type="Proteomes" id="UP000288805"/>
    </source>
</evidence>
<proteinExistence type="predicted"/>
<feature type="region of interest" description="Disordered" evidence="1">
    <location>
        <begin position="22"/>
        <end position="69"/>
    </location>
</feature>
<organism evidence="2 3">
    <name type="scientific">Vitis vinifera</name>
    <name type="common">Grape</name>
    <dbReference type="NCBI Taxonomy" id="29760"/>
    <lineage>
        <taxon>Eukaryota</taxon>
        <taxon>Viridiplantae</taxon>
        <taxon>Streptophyta</taxon>
        <taxon>Embryophyta</taxon>
        <taxon>Tracheophyta</taxon>
        <taxon>Spermatophyta</taxon>
        <taxon>Magnoliopsida</taxon>
        <taxon>eudicotyledons</taxon>
        <taxon>Gunneridae</taxon>
        <taxon>Pentapetalae</taxon>
        <taxon>rosids</taxon>
        <taxon>Vitales</taxon>
        <taxon>Vitaceae</taxon>
        <taxon>Viteae</taxon>
        <taxon>Vitis</taxon>
    </lineage>
</organism>
<reference evidence="2 3" key="1">
    <citation type="journal article" date="2018" name="PLoS Genet.">
        <title>Population sequencing reveals clonal diversity and ancestral inbreeding in the grapevine cultivar Chardonnay.</title>
        <authorList>
            <person name="Roach M.J."/>
            <person name="Johnson D.L."/>
            <person name="Bohlmann J."/>
            <person name="van Vuuren H.J."/>
            <person name="Jones S.J."/>
            <person name="Pretorius I.S."/>
            <person name="Schmidt S.A."/>
            <person name="Borneman A.R."/>
        </authorList>
    </citation>
    <scope>NUCLEOTIDE SEQUENCE [LARGE SCALE GENOMIC DNA]</scope>
    <source>
        <strain evidence="3">cv. Chardonnay</strain>
        <tissue evidence="2">Leaf</tissue>
    </source>
</reference>
<feature type="compositionally biased region" description="Polar residues" evidence="1">
    <location>
        <begin position="40"/>
        <end position="53"/>
    </location>
</feature>
<comment type="caution">
    <text evidence="2">The sequence shown here is derived from an EMBL/GenBank/DDBJ whole genome shotgun (WGS) entry which is preliminary data.</text>
</comment>
<sequence length="360" mass="39571">MNASLIRHSFAAFVDVSPEETLQESPFENFEESTETSSSKDAQFSAGVSQNGTPPRPGMGVSEDSQSTRKCSHKNLAMQGGKDWFRVESKSFKILVEVVKGKGWKNAISRWQGSPLGSFERREKGYKLELCNNVTVKKAWVNPSSSVVDGPLGDKFSDVVCGLMVPNKGKSFAEVLGGMPVMFEFELSSYAEKALQSGMRVPIKTNGSMVLRMLHVVIKNREDSSKRDEGFKGKPLFLDRWSSKVGCFSKGVDAREACVKDVACDKGFVVLCDLVMVGNPTLGVGVFSPPSLVRLKAIGGFRRLDSRENTMEGTLEGNHNSVGEPLKMNYLHRCSMGFLNNVVKSSRGFEEVAREELALK</sequence>